<evidence type="ECO:0000313" key="1">
    <source>
        <dbReference type="EMBL" id="BAS87032.1"/>
    </source>
</evidence>
<dbReference type="ExpressionAtlas" id="A0A0P0W5A3">
    <property type="expression patterns" value="baseline and differential"/>
</dbReference>
<protein>
    <submittedName>
        <fullName evidence="1">Os03g0815200 protein</fullName>
    </submittedName>
</protein>
<dbReference type="AlphaFoldDB" id="A0A0P0W5A3"/>
<name>A0A0P0W5A3_ORYSJ</name>
<proteinExistence type="predicted"/>
<dbReference type="EMBL" id="AP014959">
    <property type="protein sequence ID" value="BAS87032.1"/>
    <property type="molecule type" value="Genomic_DNA"/>
</dbReference>
<gene>
    <name evidence="1" type="ordered locus">Os03g0815200</name>
    <name evidence="1" type="ORF">OSNPB_030815200</name>
</gene>
<dbReference type="Gramene" id="Os03t0815200-04">
    <property type="protein sequence ID" value="Os03t0815200-04"/>
    <property type="gene ID" value="Os03g0815200"/>
</dbReference>
<feature type="non-terminal residue" evidence="1">
    <location>
        <position position="1"/>
    </location>
</feature>
<reference evidence="1 2" key="2">
    <citation type="journal article" date="2013" name="Plant Cell Physiol.">
        <title>Rice Annotation Project Database (RAP-DB): an integrative and interactive database for rice genomics.</title>
        <authorList>
            <person name="Sakai H."/>
            <person name="Lee S.S."/>
            <person name="Tanaka T."/>
            <person name="Numa H."/>
            <person name="Kim J."/>
            <person name="Kawahara Y."/>
            <person name="Wakimoto H."/>
            <person name="Yang C.C."/>
            <person name="Iwamoto M."/>
            <person name="Abe T."/>
            <person name="Yamada Y."/>
            <person name="Muto A."/>
            <person name="Inokuchi H."/>
            <person name="Ikemura T."/>
            <person name="Matsumoto T."/>
            <person name="Sasaki T."/>
            <person name="Itoh T."/>
        </authorList>
    </citation>
    <scope>NUCLEOTIDE SEQUENCE [LARGE SCALE GENOMIC DNA]</scope>
    <source>
        <strain evidence="2">cv. Nipponbare</strain>
    </source>
</reference>
<sequence length="27" mass="3110">VQKSYFLVSLVDNDYINGDLFAAFKEI</sequence>
<reference evidence="1 2" key="3">
    <citation type="journal article" date="2013" name="Rice">
        <title>Improvement of the Oryza sativa Nipponbare reference genome using next generation sequence and optical map data.</title>
        <authorList>
            <person name="Kawahara Y."/>
            <person name="de la Bastide M."/>
            <person name="Hamilton J.P."/>
            <person name="Kanamori H."/>
            <person name="McCombie W.R."/>
            <person name="Ouyang S."/>
            <person name="Schwartz D.C."/>
            <person name="Tanaka T."/>
            <person name="Wu J."/>
            <person name="Zhou S."/>
            <person name="Childs K.L."/>
            <person name="Davidson R.M."/>
            <person name="Lin H."/>
            <person name="Quesada-Ocampo L."/>
            <person name="Vaillancourt B."/>
            <person name="Sakai H."/>
            <person name="Lee S.S."/>
            <person name="Kim J."/>
            <person name="Numa H."/>
            <person name="Itoh T."/>
            <person name="Buell C.R."/>
            <person name="Matsumoto T."/>
        </authorList>
    </citation>
    <scope>NUCLEOTIDE SEQUENCE [LARGE SCALE GENOMIC DNA]</scope>
    <source>
        <strain evidence="2">cv. Nipponbare</strain>
    </source>
</reference>
<organism evidence="1 2">
    <name type="scientific">Oryza sativa subsp. japonica</name>
    <name type="common">Rice</name>
    <dbReference type="NCBI Taxonomy" id="39947"/>
    <lineage>
        <taxon>Eukaryota</taxon>
        <taxon>Viridiplantae</taxon>
        <taxon>Streptophyta</taxon>
        <taxon>Embryophyta</taxon>
        <taxon>Tracheophyta</taxon>
        <taxon>Spermatophyta</taxon>
        <taxon>Magnoliopsida</taxon>
        <taxon>Liliopsida</taxon>
        <taxon>Poales</taxon>
        <taxon>Poaceae</taxon>
        <taxon>BOP clade</taxon>
        <taxon>Oryzoideae</taxon>
        <taxon>Oryzeae</taxon>
        <taxon>Oryzinae</taxon>
        <taxon>Oryza</taxon>
        <taxon>Oryza sativa</taxon>
    </lineage>
</organism>
<evidence type="ECO:0000313" key="2">
    <source>
        <dbReference type="Proteomes" id="UP000059680"/>
    </source>
</evidence>
<keyword evidence="2" id="KW-1185">Reference proteome</keyword>
<dbReference type="Proteomes" id="UP000059680">
    <property type="component" value="Chromosome 3"/>
</dbReference>
<reference evidence="2" key="1">
    <citation type="journal article" date="2005" name="Nature">
        <title>The map-based sequence of the rice genome.</title>
        <authorList>
            <consortium name="International rice genome sequencing project (IRGSP)"/>
            <person name="Matsumoto T."/>
            <person name="Wu J."/>
            <person name="Kanamori H."/>
            <person name="Katayose Y."/>
            <person name="Fujisawa M."/>
            <person name="Namiki N."/>
            <person name="Mizuno H."/>
            <person name="Yamamoto K."/>
            <person name="Antonio B.A."/>
            <person name="Baba T."/>
            <person name="Sakata K."/>
            <person name="Nagamura Y."/>
            <person name="Aoki H."/>
            <person name="Arikawa K."/>
            <person name="Arita K."/>
            <person name="Bito T."/>
            <person name="Chiden Y."/>
            <person name="Fujitsuka N."/>
            <person name="Fukunaka R."/>
            <person name="Hamada M."/>
            <person name="Harada C."/>
            <person name="Hayashi A."/>
            <person name="Hijishita S."/>
            <person name="Honda M."/>
            <person name="Hosokawa S."/>
            <person name="Ichikawa Y."/>
            <person name="Idonuma A."/>
            <person name="Iijima M."/>
            <person name="Ikeda M."/>
            <person name="Ikeno M."/>
            <person name="Ito K."/>
            <person name="Ito S."/>
            <person name="Ito T."/>
            <person name="Ito Y."/>
            <person name="Ito Y."/>
            <person name="Iwabuchi A."/>
            <person name="Kamiya K."/>
            <person name="Karasawa W."/>
            <person name="Kurita K."/>
            <person name="Katagiri S."/>
            <person name="Kikuta A."/>
            <person name="Kobayashi H."/>
            <person name="Kobayashi N."/>
            <person name="Machita K."/>
            <person name="Maehara T."/>
            <person name="Masukawa M."/>
            <person name="Mizubayashi T."/>
            <person name="Mukai Y."/>
            <person name="Nagasaki H."/>
            <person name="Nagata Y."/>
            <person name="Naito S."/>
            <person name="Nakashima M."/>
            <person name="Nakama Y."/>
            <person name="Nakamichi Y."/>
            <person name="Nakamura M."/>
            <person name="Meguro A."/>
            <person name="Negishi M."/>
            <person name="Ohta I."/>
            <person name="Ohta T."/>
            <person name="Okamoto M."/>
            <person name="Ono N."/>
            <person name="Saji S."/>
            <person name="Sakaguchi M."/>
            <person name="Sakai K."/>
            <person name="Shibata M."/>
            <person name="Shimokawa T."/>
            <person name="Song J."/>
            <person name="Takazaki Y."/>
            <person name="Terasawa K."/>
            <person name="Tsugane M."/>
            <person name="Tsuji K."/>
            <person name="Ueda S."/>
            <person name="Waki K."/>
            <person name="Yamagata H."/>
            <person name="Yamamoto M."/>
            <person name="Yamamoto S."/>
            <person name="Yamane H."/>
            <person name="Yoshiki S."/>
            <person name="Yoshihara R."/>
            <person name="Yukawa K."/>
            <person name="Zhong H."/>
            <person name="Yano M."/>
            <person name="Yuan Q."/>
            <person name="Ouyang S."/>
            <person name="Liu J."/>
            <person name="Jones K.M."/>
            <person name="Gansberger K."/>
            <person name="Moffat K."/>
            <person name="Hill J."/>
            <person name="Bera J."/>
            <person name="Fadrosh D."/>
            <person name="Jin S."/>
            <person name="Johri S."/>
            <person name="Kim M."/>
            <person name="Overton L."/>
            <person name="Reardon M."/>
            <person name="Tsitrin T."/>
            <person name="Vuong H."/>
            <person name="Weaver B."/>
            <person name="Ciecko A."/>
            <person name="Tallon L."/>
            <person name="Jackson J."/>
            <person name="Pai G."/>
            <person name="Aken S.V."/>
            <person name="Utterback T."/>
            <person name="Reidmuller S."/>
            <person name="Feldblyum T."/>
            <person name="Hsiao J."/>
            <person name="Zismann V."/>
            <person name="Iobst S."/>
            <person name="de Vazeille A.R."/>
            <person name="Buell C.R."/>
            <person name="Ying K."/>
            <person name="Li Y."/>
            <person name="Lu T."/>
            <person name="Huang Y."/>
            <person name="Zhao Q."/>
            <person name="Feng Q."/>
            <person name="Zhang L."/>
            <person name="Zhu J."/>
            <person name="Weng Q."/>
            <person name="Mu J."/>
            <person name="Lu Y."/>
            <person name="Fan D."/>
            <person name="Liu Y."/>
            <person name="Guan J."/>
            <person name="Zhang Y."/>
            <person name="Yu S."/>
            <person name="Liu X."/>
            <person name="Zhang Y."/>
            <person name="Hong G."/>
            <person name="Han B."/>
            <person name="Choisne N."/>
            <person name="Demange N."/>
            <person name="Orjeda G."/>
            <person name="Samain S."/>
            <person name="Cattolico L."/>
            <person name="Pelletier E."/>
            <person name="Couloux A."/>
            <person name="Segurens B."/>
            <person name="Wincker P."/>
            <person name="D'Hont A."/>
            <person name="Scarpelli C."/>
            <person name="Weissenbach J."/>
            <person name="Salanoubat M."/>
            <person name="Quetier F."/>
            <person name="Yu Y."/>
            <person name="Kim H.R."/>
            <person name="Rambo T."/>
            <person name="Currie J."/>
            <person name="Collura K."/>
            <person name="Luo M."/>
            <person name="Yang T."/>
            <person name="Ammiraju J.S.S."/>
            <person name="Engler F."/>
            <person name="Soderlund C."/>
            <person name="Wing R.A."/>
            <person name="Palmer L.E."/>
            <person name="de la Bastide M."/>
            <person name="Spiegel L."/>
            <person name="Nascimento L."/>
            <person name="Zutavern T."/>
            <person name="O'Shaughnessy A."/>
            <person name="Dike S."/>
            <person name="Dedhia N."/>
            <person name="Preston R."/>
            <person name="Balija V."/>
            <person name="McCombie W.R."/>
            <person name="Chow T."/>
            <person name="Chen H."/>
            <person name="Chung M."/>
            <person name="Chen C."/>
            <person name="Shaw J."/>
            <person name="Wu H."/>
            <person name="Hsiao K."/>
            <person name="Chao Y."/>
            <person name="Chu M."/>
            <person name="Cheng C."/>
            <person name="Hour A."/>
            <person name="Lee P."/>
            <person name="Lin S."/>
            <person name="Lin Y."/>
            <person name="Liou J."/>
            <person name="Liu S."/>
            <person name="Hsing Y."/>
            <person name="Raghuvanshi S."/>
            <person name="Mohanty A."/>
            <person name="Bharti A.K."/>
            <person name="Gaur A."/>
            <person name="Gupta V."/>
            <person name="Kumar D."/>
            <person name="Ravi V."/>
            <person name="Vij S."/>
            <person name="Kapur A."/>
            <person name="Khurana P."/>
            <person name="Khurana P."/>
            <person name="Khurana J.P."/>
            <person name="Tyagi A.K."/>
            <person name="Gaikwad K."/>
            <person name="Singh A."/>
            <person name="Dalal V."/>
            <person name="Srivastava S."/>
            <person name="Dixit A."/>
            <person name="Pal A.K."/>
            <person name="Ghazi I.A."/>
            <person name="Yadav M."/>
            <person name="Pandit A."/>
            <person name="Bhargava A."/>
            <person name="Sureshbabu K."/>
            <person name="Batra K."/>
            <person name="Sharma T.R."/>
            <person name="Mohapatra T."/>
            <person name="Singh N.K."/>
            <person name="Messing J."/>
            <person name="Nelson A.B."/>
            <person name="Fuks G."/>
            <person name="Kavchok S."/>
            <person name="Keizer G."/>
            <person name="Linton E."/>
            <person name="Llaca V."/>
            <person name="Song R."/>
            <person name="Tanyolac B."/>
            <person name="Young S."/>
            <person name="Ho-Il K."/>
            <person name="Hahn J.H."/>
            <person name="Sangsakoo G."/>
            <person name="Vanavichit A."/>
            <person name="de Mattos Luiz.A.T."/>
            <person name="Zimmer P.D."/>
            <person name="Malone G."/>
            <person name="Dellagostin O."/>
            <person name="de Oliveira A.C."/>
            <person name="Bevan M."/>
            <person name="Bancroft I."/>
            <person name="Minx P."/>
            <person name="Cordum H."/>
            <person name="Wilson R."/>
            <person name="Cheng Z."/>
            <person name="Jin W."/>
            <person name="Jiang J."/>
            <person name="Leong S.A."/>
            <person name="Iwama H."/>
            <person name="Gojobori T."/>
            <person name="Itoh T."/>
            <person name="Niimura Y."/>
            <person name="Fujii Y."/>
            <person name="Habara T."/>
            <person name="Sakai H."/>
            <person name="Sato Y."/>
            <person name="Wilson G."/>
            <person name="Kumar K."/>
            <person name="McCouch S."/>
            <person name="Juretic N."/>
            <person name="Hoen D."/>
            <person name="Wright S."/>
            <person name="Bruskiewich R."/>
            <person name="Bureau T."/>
            <person name="Miyao A."/>
            <person name="Hirochika H."/>
            <person name="Nishikawa T."/>
            <person name="Kadowaki K."/>
            <person name="Sugiura M."/>
            <person name="Burr B."/>
            <person name="Sasaki T."/>
        </authorList>
    </citation>
    <scope>NUCLEOTIDE SEQUENCE [LARGE SCALE GENOMIC DNA]</scope>
    <source>
        <strain evidence="2">cv. Nipponbare</strain>
    </source>
</reference>
<accession>A0A0P0W5A3</accession>